<proteinExistence type="predicted"/>
<dbReference type="AlphaFoldDB" id="A0A2N7VNS5"/>
<gene>
    <name evidence="9" type="ORF">C0Z18_15770</name>
</gene>
<keyword evidence="5 8" id="KW-0812">Transmembrane</keyword>
<feature type="transmembrane region" description="Helical" evidence="8">
    <location>
        <begin position="293"/>
        <end position="312"/>
    </location>
</feature>
<evidence type="ECO:0000313" key="10">
    <source>
        <dbReference type="Proteomes" id="UP000235616"/>
    </source>
</evidence>
<keyword evidence="4" id="KW-0808">Transferase</keyword>
<feature type="transmembrane region" description="Helical" evidence="8">
    <location>
        <begin position="89"/>
        <end position="107"/>
    </location>
</feature>
<dbReference type="PANTHER" id="PTHR33908">
    <property type="entry name" value="MANNOSYLTRANSFERASE YKCB-RELATED"/>
    <property type="match status" value="1"/>
</dbReference>
<dbReference type="GO" id="GO:0009103">
    <property type="term" value="P:lipopolysaccharide biosynthetic process"/>
    <property type="evidence" value="ECO:0007669"/>
    <property type="project" value="UniProtKB-ARBA"/>
</dbReference>
<keyword evidence="3" id="KW-0328">Glycosyltransferase</keyword>
<dbReference type="PANTHER" id="PTHR33908:SF11">
    <property type="entry name" value="MEMBRANE PROTEIN"/>
    <property type="match status" value="1"/>
</dbReference>
<evidence type="ECO:0000256" key="7">
    <source>
        <dbReference type="ARBA" id="ARBA00023136"/>
    </source>
</evidence>
<keyword evidence="6 8" id="KW-1133">Transmembrane helix</keyword>
<reference evidence="9 10" key="1">
    <citation type="submission" date="2018-01" db="EMBL/GenBank/DDBJ databases">
        <title>Whole genome analyses suggest that Burkholderia sensu lato contains two further novel genera in the rhizoxinica-symbiotica group Mycetohabitans gen. nov., and Trinickia gen. nov.: implications for the evolution of diazotrophy and nodulation in the Burkholderiaceae.</title>
        <authorList>
            <person name="Estrada-de los Santos P."/>
            <person name="Palmer M."/>
            <person name="Chavez-Ramirez B."/>
            <person name="Beukes C."/>
            <person name="Steenkamp E.T."/>
            <person name="Hirsch A.M."/>
            <person name="Manyaka P."/>
            <person name="Maluk M."/>
            <person name="Lafos M."/>
            <person name="Crook M."/>
            <person name="Gross E."/>
            <person name="Simon M.F."/>
            <person name="Bueno dos Reis Junior F."/>
            <person name="Poole P.S."/>
            <person name="Venter S.N."/>
            <person name="James E.K."/>
        </authorList>
    </citation>
    <scope>NUCLEOTIDE SEQUENCE [LARGE SCALE GENOMIC DNA]</scope>
    <source>
        <strain evidence="9 10">GIMN1.004</strain>
    </source>
</reference>
<dbReference type="RefSeq" id="WP_102646343.1">
    <property type="nucleotide sequence ID" value="NZ_PNYA01000013.1"/>
</dbReference>
<dbReference type="GO" id="GO:0005886">
    <property type="term" value="C:plasma membrane"/>
    <property type="evidence" value="ECO:0007669"/>
    <property type="project" value="UniProtKB-SubCell"/>
</dbReference>
<evidence type="ECO:0000256" key="3">
    <source>
        <dbReference type="ARBA" id="ARBA00022676"/>
    </source>
</evidence>
<feature type="transmembrane region" description="Helical" evidence="8">
    <location>
        <begin position="318"/>
        <end position="337"/>
    </location>
</feature>
<evidence type="ECO:0000256" key="2">
    <source>
        <dbReference type="ARBA" id="ARBA00022475"/>
    </source>
</evidence>
<evidence type="ECO:0000256" key="4">
    <source>
        <dbReference type="ARBA" id="ARBA00022679"/>
    </source>
</evidence>
<feature type="transmembrane region" description="Helical" evidence="8">
    <location>
        <begin position="138"/>
        <end position="154"/>
    </location>
</feature>
<keyword evidence="10" id="KW-1185">Reference proteome</keyword>
<evidence type="ECO:0000256" key="8">
    <source>
        <dbReference type="SAM" id="Phobius"/>
    </source>
</evidence>
<keyword evidence="2" id="KW-1003">Cell membrane</keyword>
<dbReference type="InterPro" id="IPR050297">
    <property type="entry name" value="LipidA_mod_glycosyltrf_83"/>
</dbReference>
<evidence type="ECO:0000256" key="5">
    <source>
        <dbReference type="ARBA" id="ARBA00022692"/>
    </source>
</evidence>
<organism evidence="9 10">
    <name type="scientific">Trinickia dabaoshanensis</name>
    <dbReference type="NCBI Taxonomy" id="564714"/>
    <lineage>
        <taxon>Bacteria</taxon>
        <taxon>Pseudomonadati</taxon>
        <taxon>Pseudomonadota</taxon>
        <taxon>Betaproteobacteria</taxon>
        <taxon>Burkholderiales</taxon>
        <taxon>Burkholderiaceae</taxon>
        <taxon>Trinickia</taxon>
    </lineage>
</organism>
<feature type="transmembrane region" description="Helical" evidence="8">
    <location>
        <begin position="160"/>
        <end position="193"/>
    </location>
</feature>
<feature type="transmembrane region" description="Helical" evidence="8">
    <location>
        <begin position="63"/>
        <end position="82"/>
    </location>
</feature>
<dbReference type="EMBL" id="PNYA01000013">
    <property type="protein sequence ID" value="PMS18792.1"/>
    <property type="molecule type" value="Genomic_DNA"/>
</dbReference>
<feature type="transmembrane region" description="Helical" evidence="8">
    <location>
        <begin position="258"/>
        <end position="281"/>
    </location>
</feature>
<feature type="transmembrane region" description="Helical" evidence="8">
    <location>
        <begin position="113"/>
        <end position="131"/>
    </location>
</feature>
<dbReference type="GO" id="GO:0016763">
    <property type="term" value="F:pentosyltransferase activity"/>
    <property type="evidence" value="ECO:0007669"/>
    <property type="project" value="TreeGrafter"/>
</dbReference>
<comment type="subcellular location">
    <subcellularLocation>
        <location evidence="1">Cell membrane</location>
        <topology evidence="1">Multi-pass membrane protein</topology>
    </subcellularLocation>
</comment>
<name>A0A2N7VNS5_9BURK</name>
<keyword evidence="7 8" id="KW-0472">Membrane</keyword>
<evidence type="ECO:0000256" key="6">
    <source>
        <dbReference type="ARBA" id="ARBA00022989"/>
    </source>
</evidence>
<evidence type="ECO:0008006" key="11">
    <source>
        <dbReference type="Google" id="ProtNLM"/>
    </source>
</evidence>
<feature type="transmembrane region" description="Helical" evidence="8">
    <location>
        <begin position="349"/>
        <end position="368"/>
    </location>
</feature>
<comment type="caution">
    <text evidence="9">The sequence shown here is derived from an EMBL/GenBank/DDBJ whole genome shotgun (WGS) entry which is preliminary data.</text>
</comment>
<evidence type="ECO:0000256" key="1">
    <source>
        <dbReference type="ARBA" id="ARBA00004651"/>
    </source>
</evidence>
<sequence length="473" mass="50886">MNREIPALWRWLVVAAALTFIPSLFLPYVGEEAVYTITTLEMWHGHVWSNPMLYGTFYARPPFLNWVMMPFAWAFGAAHILVASRLVTALATLGTALVLHWAARGVGVGARQAWLAVLVFLSSDALLYHGWLAYADPVFSLLAFAAVACVVVAAKQERVALLWVAAACVFAAFLTKALTAYVFIGVAWLAVFVRHPSARATLLKPAALLSYAAALAAPLAWFHFNHSAGLGGHEGGAMVGDIAQKLLPPSVGAWLKQLVAFPFESFCRFLPLSALAAYALVRGRASAQSAGGRSWEATLGWIALVNFLPYWLAPQSSIRYVLPLYPLIAFYIAAILARGTARMERVATYAVAATIALKCIGLVVFPLYQAKHRGDAHAAAKELVALAGESPIYADDFTSATLCVVGNIDSVRWPAAPVTVPPAGAAQGWLLSRDANKPHTRVVKTVELGKERLVFLCLGRTCEQTGASGAVKD</sequence>
<feature type="transmembrane region" description="Helical" evidence="8">
    <location>
        <begin position="205"/>
        <end position="224"/>
    </location>
</feature>
<evidence type="ECO:0000313" key="9">
    <source>
        <dbReference type="EMBL" id="PMS18792.1"/>
    </source>
</evidence>
<protein>
    <recommendedName>
        <fullName evidence="11">Glycosyl transferase</fullName>
    </recommendedName>
</protein>
<feature type="transmembrane region" description="Helical" evidence="8">
    <location>
        <begin position="7"/>
        <end position="29"/>
    </location>
</feature>
<dbReference type="OrthoDB" id="9124490at2"/>
<dbReference type="Proteomes" id="UP000235616">
    <property type="component" value="Unassembled WGS sequence"/>
</dbReference>
<accession>A0A2N7VNS5</accession>